<evidence type="ECO:0000256" key="3">
    <source>
        <dbReference type="SAM" id="SignalP"/>
    </source>
</evidence>
<gene>
    <name evidence="4" type="ORF">ARHIZOSPH14_01130</name>
</gene>
<keyword evidence="5" id="KW-1185">Reference proteome</keyword>
<dbReference type="RefSeq" id="WP_281881864.1">
    <property type="nucleotide sequence ID" value="NZ_BSDP01000001.1"/>
</dbReference>
<dbReference type="CDD" id="cd05829">
    <property type="entry name" value="Sortase_F"/>
    <property type="match status" value="1"/>
</dbReference>
<name>A0A9W6CNK2_9MICO</name>
<protein>
    <recommendedName>
        <fullName evidence="6">Sortase</fullName>
    </recommendedName>
</protein>
<dbReference type="GO" id="GO:0016787">
    <property type="term" value="F:hydrolase activity"/>
    <property type="evidence" value="ECO:0007669"/>
    <property type="project" value="UniProtKB-KW"/>
</dbReference>
<organism evidence="4 5">
    <name type="scientific">Agromyces rhizosphaerae</name>
    <dbReference type="NCBI Taxonomy" id="88374"/>
    <lineage>
        <taxon>Bacteria</taxon>
        <taxon>Bacillati</taxon>
        <taxon>Actinomycetota</taxon>
        <taxon>Actinomycetes</taxon>
        <taxon>Micrococcales</taxon>
        <taxon>Microbacteriaceae</taxon>
        <taxon>Agromyces</taxon>
    </lineage>
</organism>
<dbReference type="AlphaFoldDB" id="A0A9W6CNK2"/>
<accession>A0A9W6CNK2</accession>
<evidence type="ECO:0000256" key="1">
    <source>
        <dbReference type="ARBA" id="ARBA00022801"/>
    </source>
</evidence>
<dbReference type="Gene3D" id="2.40.260.10">
    <property type="entry name" value="Sortase"/>
    <property type="match status" value="1"/>
</dbReference>
<sequence length="235" mass="23894">MNRTRAASVAAACCAGAALAALLAAGAVAWGAVGSTDAAEPAPIPVIDASVPVPSVASVEPSDAATASVPSVPVRSAALEDQPADPTEAPVRLRAPGIGVDVEVVRVGVVDGDVMELPENPNVAGWYRYGPGIGDEAGTVVVAAHVDSLDYGLGPFAAFADAPAGTEVVLTSAEGTTERFTITARDAARKGSVDWDAVFDRSGPRRLAIITCGGEFDWERRTYLDSVVVLTEPVG</sequence>
<evidence type="ECO:0000313" key="5">
    <source>
        <dbReference type="Proteomes" id="UP001144396"/>
    </source>
</evidence>
<proteinExistence type="predicted"/>
<dbReference type="Proteomes" id="UP001144396">
    <property type="component" value="Unassembled WGS sequence"/>
</dbReference>
<feature type="region of interest" description="Disordered" evidence="2">
    <location>
        <begin position="62"/>
        <end position="91"/>
    </location>
</feature>
<feature type="signal peptide" evidence="3">
    <location>
        <begin position="1"/>
        <end position="20"/>
    </location>
</feature>
<dbReference type="InterPro" id="IPR005754">
    <property type="entry name" value="Sortase"/>
</dbReference>
<reference evidence="4" key="1">
    <citation type="submission" date="2022-12" db="EMBL/GenBank/DDBJ databases">
        <title>Reference genome sequencing for broad-spectrum identification of bacterial and archaeal isolates by mass spectrometry.</title>
        <authorList>
            <person name="Sekiguchi Y."/>
            <person name="Tourlousse D.M."/>
        </authorList>
    </citation>
    <scope>NUCLEOTIDE SEQUENCE</scope>
    <source>
        <strain evidence="4">14</strain>
    </source>
</reference>
<evidence type="ECO:0008006" key="6">
    <source>
        <dbReference type="Google" id="ProtNLM"/>
    </source>
</evidence>
<dbReference type="SUPFAM" id="SSF63817">
    <property type="entry name" value="Sortase"/>
    <property type="match status" value="1"/>
</dbReference>
<dbReference type="EMBL" id="BSDP01000001">
    <property type="protein sequence ID" value="GLI25871.1"/>
    <property type="molecule type" value="Genomic_DNA"/>
</dbReference>
<feature type="chain" id="PRO_5040929379" description="Sortase" evidence="3">
    <location>
        <begin position="21"/>
        <end position="235"/>
    </location>
</feature>
<evidence type="ECO:0000256" key="2">
    <source>
        <dbReference type="SAM" id="MobiDB-lite"/>
    </source>
</evidence>
<dbReference type="InterPro" id="IPR023365">
    <property type="entry name" value="Sortase_dom-sf"/>
</dbReference>
<dbReference type="InterPro" id="IPR042001">
    <property type="entry name" value="Sortase_F"/>
</dbReference>
<comment type="caution">
    <text evidence="4">The sequence shown here is derived from an EMBL/GenBank/DDBJ whole genome shotgun (WGS) entry which is preliminary data.</text>
</comment>
<dbReference type="Pfam" id="PF04203">
    <property type="entry name" value="Sortase"/>
    <property type="match status" value="1"/>
</dbReference>
<evidence type="ECO:0000313" key="4">
    <source>
        <dbReference type="EMBL" id="GLI25871.1"/>
    </source>
</evidence>
<keyword evidence="3" id="KW-0732">Signal</keyword>
<keyword evidence="1" id="KW-0378">Hydrolase</keyword>